<keyword evidence="5" id="KW-0547">Nucleotide-binding</keyword>
<dbReference type="STRING" id="7398.A0A1A9Z173"/>
<keyword evidence="8" id="KW-0443">Lipid metabolism</keyword>
<dbReference type="InterPro" id="IPR029045">
    <property type="entry name" value="ClpP/crotonase-like_dom_sf"/>
</dbReference>
<protein>
    <recommendedName>
        <fullName evidence="2">acetyl-CoA carboxytransferase</fullName>
        <ecNumber evidence="2">2.1.3.15</ecNumber>
    </recommendedName>
</protein>
<dbReference type="VEuPathDB" id="VectorBase:GPAI000725"/>
<dbReference type="EC" id="2.1.3.15" evidence="2"/>
<keyword evidence="9" id="KW-0275">Fatty acid biosynthesis</keyword>
<keyword evidence="4" id="KW-0808">Transferase</keyword>
<dbReference type="SUPFAM" id="SSF52096">
    <property type="entry name" value="ClpP/crotonase"/>
    <property type="match status" value="1"/>
</dbReference>
<dbReference type="InterPro" id="IPR011763">
    <property type="entry name" value="COA_CT_C"/>
</dbReference>
<dbReference type="NCBIfam" id="TIGR00513">
    <property type="entry name" value="accA"/>
    <property type="match status" value="1"/>
</dbReference>
<dbReference type="GO" id="GO:0003989">
    <property type="term" value="F:acetyl-CoA carboxylase activity"/>
    <property type="evidence" value="ECO:0007669"/>
    <property type="project" value="InterPro"/>
</dbReference>
<reference evidence="14" key="2">
    <citation type="submission" date="2020-05" db="UniProtKB">
        <authorList>
            <consortium name="EnsemblMetazoa"/>
        </authorList>
    </citation>
    <scope>IDENTIFICATION</scope>
    <source>
        <strain evidence="14">IAEA</strain>
    </source>
</reference>
<dbReference type="PROSITE" id="PS51202">
    <property type="entry name" value="RCK_C"/>
    <property type="match status" value="1"/>
</dbReference>
<dbReference type="GO" id="GO:0005524">
    <property type="term" value="F:ATP binding"/>
    <property type="evidence" value="ECO:0007669"/>
    <property type="project" value="UniProtKB-KW"/>
</dbReference>
<dbReference type="Gene3D" id="3.30.70.1450">
    <property type="entry name" value="Regulator of K+ conductance, C-terminal domain"/>
    <property type="match status" value="1"/>
</dbReference>
<evidence type="ECO:0000256" key="3">
    <source>
        <dbReference type="ARBA" id="ARBA00022516"/>
    </source>
</evidence>
<dbReference type="PANTHER" id="PTHR42853:SF3">
    <property type="entry name" value="ACETYL-COENZYME A CARBOXYLASE CARBOXYL TRANSFERASE SUBUNIT ALPHA, CHLOROPLASTIC"/>
    <property type="match status" value="1"/>
</dbReference>
<feature type="domain" description="CoA carboxyltransferase C-terminal" evidence="12">
    <location>
        <begin position="35"/>
        <end position="296"/>
    </location>
</feature>
<dbReference type="GO" id="GO:0016743">
    <property type="term" value="F:carboxyl- or carbamoyltransferase activity"/>
    <property type="evidence" value="ECO:0007669"/>
    <property type="project" value="InterPro"/>
</dbReference>
<evidence type="ECO:0000256" key="6">
    <source>
        <dbReference type="ARBA" id="ARBA00022832"/>
    </source>
</evidence>
<feature type="domain" description="RCK C-terminal" evidence="13">
    <location>
        <begin position="415"/>
        <end position="497"/>
    </location>
</feature>
<dbReference type="InterPro" id="IPR036721">
    <property type="entry name" value="RCK_C_sf"/>
</dbReference>
<evidence type="ECO:0000256" key="5">
    <source>
        <dbReference type="ARBA" id="ARBA00022741"/>
    </source>
</evidence>
<dbReference type="GO" id="GO:0008324">
    <property type="term" value="F:monoatomic cation transmembrane transporter activity"/>
    <property type="evidence" value="ECO:0007669"/>
    <property type="project" value="InterPro"/>
</dbReference>
<dbReference type="HAMAP" id="MF_00823">
    <property type="entry name" value="AcetylCoA_CT_alpha"/>
    <property type="match status" value="1"/>
</dbReference>
<dbReference type="NCBIfam" id="NF041504">
    <property type="entry name" value="AccA_sub"/>
    <property type="match status" value="1"/>
</dbReference>
<keyword evidence="15" id="KW-1185">Reference proteome</keyword>
<evidence type="ECO:0000256" key="4">
    <source>
        <dbReference type="ARBA" id="ARBA00022679"/>
    </source>
</evidence>
<evidence type="ECO:0000256" key="9">
    <source>
        <dbReference type="ARBA" id="ARBA00023160"/>
    </source>
</evidence>
<evidence type="ECO:0000256" key="7">
    <source>
        <dbReference type="ARBA" id="ARBA00022840"/>
    </source>
</evidence>
<keyword evidence="6" id="KW-0276">Fatty acid metabolism</keyword>
<dbReference type="NCBIfam" id="NF004344">
    <property type="entry name" value="PRK05724.1"/>
    <property type="match status" value="1"/>
</dbReference>
<comment type="pathway">
    <text evidence="1">Lipid metabolism; malonyl-CoA biosynthesis; malonyl-CoA from acetyl-CoA: step 1/1.</text>
</comment>
<dbReference type="Proteomes" id="UP000092445">
    <property type="component" value="Unassembled WGS sequence"/>
</dbReference>
<evidence type="ECO:0000256" key="11">
    <source>
        <dbReference type="ARBA" id="ARBA00058482"/>
    </source>
</evidence>
<evidence type="ECO:0000313" key="14">
    <source>
        <dbReference type="EnsemblMetazoa" id="GPAI000725-PA"/>
    </source>
</evidence>
<name>A0A1A9Z173_GLOPL</name>
<dbReference type="GO" id="GO:2001295">
    <property type="term" value="P:malonyl-CoA biosynthetic process"/>
    <property type="evidence" value="ECO:0007669"/>
    <property type="project" value="UniProtKB-UniPathway"/>
</dbReference>
<dbReference type="AlphaFoldDB" id="A0A1A9Z173"/>
<organism evidence="14 15">
    <name type="scientific">Glossina pallidipes</name>
    <name type="common">Tsetse fly</name>
    <dbReference type="NCBI Taxonomy" id="7398"/>
    <lineage>
        <taxon>Eukaryota</taxon>
        <taxon>Metazoa</taxon>
        <taxon>Ecdysozoa</taxon>
        <taxon>Arthropoda</taxon>
        <taxon>Hexapoda</taxon>
        <taxon>Insecta</taxon>
        <taxon>Pterygota</taxon>
        <taxon>Neoptera</taxon>
        <taxon>Endopterygota</taxon>
        <taxon>Diptera</taxon>
        <taxon>Brachycera</taxon>
        <taxon>Muscomorpha</taxon>
        <taxon>Hippoboscoidea</taxon>
        <taxon>Glossinidae</taxon>
        <taxon>Glossina</taxon>
    </lineage>
</organism>
<dbReference type="PROSITE" id="PS50989">
    <property type="entry name" value="COA_CT_CTER"/>
    <property type="match status" value="1"/>
</dbReference>
<dbReference type="SUPFAM" id="SSF116726">
    <property type="entry name" value="TrkA C-terminal domain-like"/>
    <property type="match status" value="1"/>
</dbReference>
<keyword evidence="7" id="KW-0067">ATP-binding</keyword>
<dbReference type="GO" id="GO:0006633">
    <property type="term" value="P:fatty acid biosynthetic process"/>
    <property type="evidence" value="ECO:0007669"/>
    <property type="project" value="UniProtKB-KW"/>
</dbReference>
<proteinExistence type="inferred from homology"/>
<dbReference type="Pfam" id="PF03255">
    <property type="entry name" value="ACCA"/>
    <property type="match status" value="1"/>
</dbReference>
<dbReference type="Gene3D" id="3.90.226.10">
    <property type="entry name" value="2-enoyl-CoA Hydratase, Chain A, domain 1"/>
    <property type="match status" value="1"/>
</dbReference>
<dbReference type="InterPro" id="IPR006037">
    <property type="entry name" value="RCK_C"/>
</dbReference>
<keyword evidence="3" id="KW-0444">Lipid biosynthesis</keyword>
<evidence type="ECO:0000259" key="13">
    <source>
        <dbReference type="PROSITE" id="PS51202"/>
    </source>
</evidence>
<evidence type="ECO:0000256" key="10">
    <source>
        <dbReference type="ARBA" id="ARBA00049152"/>
    </source>
</evidence>
<evidence type="ECO:0000256" key="8">
    <source>
        <dbReference type="ARBA" id="ARBA00023098"/>
    </source>
</evidence>
<dbReference type="Gene3D" id="6.10.140.1330">
    <property type="match status" value="1"/>
</dbReference>
<dbReference type="FunFam" id="3.90.226.10:FF:000008">
    <property type="entry name" value="Acetyl-coenzyme A carboxylase carboxyl transferase subunit alpha"/>
    <property type="match status" value="1"/>
</dbReference>
<dbReference type="PANTHER" id="PTHR42853">
    <property type="entry name" value="ACETYL-COENZYME A CARBOXYLASE CARBOXYL TRANSFERASE SUBUNIT ALPHA"/>
    <property type="match status" value="1"/>
</dbReference>
<dbReference type="UniPathway" id="UPA00655">
    <property type="reaction ID" value="UER00711"/>
</dbReference>
<comment type="function">
    <text evidence="11">Component of the acetyl coenzyme A carboxylase (ACC) complex. First, biotin carboxylase catalyzes the carboxylation of biotin on its carrier protein (BCCP) and then the CO(2) group is transferred by the carboxyltransferase to acetyl-CoA to form malonyl-CoA.</text>
</comment>
<evidence type="ECO:0000259" key="12">
    <source>
        <dbReference type="PROSITE" id="PS50989"/>
    </source>
</evidence>
<dbReference type="GO" id="GO:0006813">
    <property type="term" value="P:potassium ion transport"/>
    <property type="evidence" value="ECO:0007669"/>
    <property type="project" value="InterPro"/>
</dbReference>
<sequence>MNLNFLDFEQPIASLEAKISSLVELIDRDKTLNINLDKEICCLRKKSSALTKKIFSNLDAWQITQLARHPMRPYTLDYIENIFTDFDEFSGDRLYGDDKAIIGGIGRINSRPVMIIGHQKGRNIKEKIFRNFGMPAPEGYRKALRLMKMAEQFQLPVITFIDTPGAYPGIGAEKRGQSEAIAKNLREMSILKAPIICTVIGEGGSGGALAIGVGDKINMLQYSIYSVISPEGCAAILWKNVDKAPIAAKSMGIIASKLKKLNLIDAVIPEPLGGAHRNLKTITANLKDRLLKDLKKLDNMTITDLLKSMLIGAIIGSTDAAAVFSLLGNTNLKERVNATLEIESGTLSGGVMIFSITNLLHGSGILSVYLCGLMLGNYPIRNRFEILQMFDGTSINFVAKLSGVTTPALRRPIFRGGISFYQENSWEILIYQIKIGSHLSGISTNKLNLPLFAYLVAIFRKNRFVQKISETTLHDEDIVIFIGKTSVLYKLEKLFNN</sequence>
<comment type="catalytic activity">
    <reaction evidence="10">
        <text>N(6)-carboxybiotinyl-L-lysyl-[protein] + acetyl-CoA = N(6)-biotinyl-L-lysyl-[protein] + malonyl-CoA</text>
        <dbReference type="Rhea" id="RHEA:54728"/>
        <dbReference type="Rhea" id="RHEA-COMP:10505"/>
        <dbReference type="Rhea" id="RHEA-COMP:10506"/>
        <dbReference type="ChEBI" id="CHEBI:57288"/>
        <dbReference type="ChEBI" id="CHEBI:57384"/>
        <dbReference type="ChEBI" id="CHEBI:83144"/>
        <dbReference type="ChEBI" id="CHEBI:83145"/>
        <dbReference type="EC" id="2.1.3.15"/>
    </reaction>
</comment>
<evidence type="ECO:0000256" key="2">
    <source>
        <dbReference type="ARBA" id="ARBA00011883"/>
    </source>
</evidence>
<evidence type="ECO:0000256" key="1">
    <source>
        <dbReference type="ARBA" id="ARBA00004956"/>
    </source>
</evidence>
<reference evidence="15" key="1">
    <citation type="submission" date="2014-03" db="EMBL/GenBank/DDBJ databases">
        <authorList>
            <person name="Aksoy S."/>
            <person name="Warren W."/>
            <person name="Wilson R.K."/>
        </authorList>
    </citation>
    <scope>NUCLEOTIDE SEQUENCE [LARGE SCALE GENOMIC DNA]</scope>
    <source>
        <strain evidence="15">IAEA</strain>
    </source>
</reference>
<evidence type="ECO:0000313" key="15">
    <source>
        <dbReference type="Proteomes" id="UP000092445"/>
    </source>
</evidence>
<accession>A0A1A9Z173</accession>
<dbReference type="Pfam" id="PF02080">
    <property type="entry name" value="TrkA_C"/>
    <property type="match status" value="1"/>
</dbReference>
<dbReference type="EnsemblMetazoa" id="GPAI000725-RA">
    <property type="protein sequence ID" value="GPAI000725-PA"/>
    <property type="gene ID" value="GPAI000725"/>
</dbReference>
<dbReference type="InterPro" id="IPR001095">
    <property type="entry name" value="Acetyl_CoA_COase_a_su"/>
</dbReference>
<dbReference type="GO" id="GO:0009317">
    <property type="term" value="C:acetyl-CoA carboxylase complex"/>
    <property type="evidence" value="ECO:0007669"/>
    <property type="project" value="InterPro"/>
</dbReference>
<dbReference type="PRINTS" id="PR01069">
    <property type="entry name" value="ACCCTRFRASEA"/>
</dbReference>